<dbReference type="HOGENOM" id="CLU_3310949_0_0_9"/>
<dbReference type="AlphaFoldDB" id="B9Y4X0"/>
<gene>
    <name evidence="1" type="ORF">HOLDEFILI_00851</name>
</gene>
<organism evidence="1 2">
    <name type="scientific">Holdemania filiformis DSM 12042</name>
    <dbReference type="NCBI Taxonomy" id="545696"/>
    <lineage>
        <taxon>Bacteria</taxon>
        <taxon>Bacillati</taxon>
        <taxon>Bacillota</taxon>
        <taxon>Erysipelotrichia</taxon>
        <taxon>Erysipelotrichales</taxon>
        <taxon>Erysipelotrichaceae</taxon>
        <taxon>Holdemania</taxon>
    </lineage>
</organism>
<name>B9Y4X0_9FIRM</name>
<evidence type="ECO:0000313" key="1">
    <source>
        <dbReference type="EMBL" id="EEF68883.1"/>
    </source>
</evidence>
<reference evidence="1 2" key="1">
    <citation type="submission" date="2008-12" db="EMBL/GenBank/DDBJ databases">
        <authorList>
            <person name="Fulton L."/>
            <person name="Clifton S."/>
            <person name="Fulton B."/>
            <person name="Xu J."/>
            <person name="Minx P."/>
            <person name="Pepin K.H."/>
            <person name="Johnson M."/>
            <person name="Bhonagiri V."/>
            <person name="Nash W.E."/>
            <person name="Mardis E.R."/>
            <person name="Wilson R.K."/>
        </authorList>
    </citation>
    <scope>NUCLEOTIDE SEQUENCE [LARGE SCALE GENOMIC DNA]</scope>
    <source>
        <strain evidence="1 2">DSM 12042</strain>
    </source>
</reference>
<comment type="caution">
    <text evidence="1">The sequence shown here is derived from an EMBL/GenBank/DDBJ whole genome shotgun (WGS) entry which is preliminary data.</text>
</comment>
<protein>
    <submittedName>
        <fullName evidence="1">Uncharacterized protein</fullName>
    </submittedName>
</protein>
<reference evidence="1 2" key="2">
    <citation type="submission" date="2009-02" db="EMBL/GenBank/DDBJ databases">
        <title>Draft genome sequence of Holdemania filiformis DSM 12042.</title>
        <authorList>
            <person name="Sudarsanam P."/>
            <person name="Ley R."/>
            <person name="Guruge J."/>
            <person name="Turnbaugh P.J."/>
            <person name="Mahowald M."/>
            <person name="Liep D."/>
            <person name="Gordon J."/>
        </authorList>
    </citation>
    <scope>NUCLEOTIDE SEQUENCE [LARGE SCALE GENOMIC DNA]</scope>
    <source>
        <strain evidence="1 2">DSM 12042</strain>
    </source>
</reference>
<dbReference type="EMBL" id="ACCF01000054">
    <property type="protein sequence ID" value="EEF68883.1"/>
    <property type="molecule type" value="Genomic_DNA"/>
</dbReference>
<proteinExistence type="predicted"/>
<sequence length="39" mass="4442">MKLNESPYISKARHEIPKPAVNNCKKQEIPGKNITLGFF</sequence>
<dbReference type="Proteomes" id="UP000005950">
    <property type="component" value="Unassembled WGS sequence"/>
</dbReference>
<evidence type="ECO:0000313" key="2">
    <source>
        <dbReference type="Proteomes" id="UP000005950"/>
    </source>
</evidence>
<accession>B9Y4X0</accession>
<dbReference type="STRING" id="545696.HOLDEFILI_00851"/>